<evidence type="ECO:0000313" key="3">
    <source>
        <dbReference type="Proteomes" id="UP000248423"/>
    </source>
</evidence>
<protein>
    <submittedName>
        <fullName evidence="2">Uncharacterized protein</fullName>
    </submittedName>
</protein>
<name>A0A319EN93_ASPSB</name>
<sequence>MSHLTIRTEANNGGSSPLVLPDDEFIKFTGAFNKHLVMVGLMHPAQLNKLVFRISSAGTLQRWALYIENQLVGASHPQPEGSDMDGMWSAGLTGSGENISCNADSPVASPLQRNPEIPNEQIIYTRQSVIDNEPSQLPTPASSPRKRRRRADPASTLPKSKYPATSPITSGETETLKGSPVTNKKDGTLELSARLICKNPSEMLRPLFESWQQNVKQGLHALGLPFEWKGGKAAAKYLGLIQDGMVADPVAQRVARMLLVLNYEEICESPKNYVTQPTRQGGRKASHAMDCILRAYLNKPYEETSKAERDAIHNILKQGRQLWTLAGAHGMGIVLTCDDFLMSKIKNNTIHNTRINALARHAIYRSETVDLLHSLTPEVTSLMFGQIHTGLAAAIHPSGSGVLGSAALSDIFKKDEATLTQQEMTANWRPIDLKSLASKKKAETIVNEPKTRPAGPIQGLDTFATFPLDRNRPGHGDMVTYPFEDMPLADSVEILTWEGFLNNEGLDLFSADSLQFGEQS</sequence>
<reference evidence="2 3" key="1">
    <citation type="submission" date="2018-02" db="EMBL/GenBank/DDBJ databases">
        <title>The genomes of Aspergillus section Nigri reveals drivers in fungal speciation.</title>
        <authorList>
            <consortium name="DOE Joint Genome Institute"/>
            <person name="Vesth T.C."/>
            <person name="Nybo J."/>
            <person name="Theobald S."/>
            <person name="Brandl J."/>
            <person name="Frisvad J.C."/>
            <person name="Nielsen K.F."/>
            <person name="Lyhne E.K."/>
            <person name="Kogle M.E."/>
            <person name="Kuo A."/>
            <person name="Riley R."/>
            <person name="Clum A."/>
            <person name="Nolan M."/>
            <person name="Lipzen A."/>
            <person name="Salamov A."/>
            <person name="Henrissat B."/>
            <person name="Wiebenga A."/>
            <person name="De vries R.P."/>
            <person name="Grigoriev I.V."/>
            <person name="Mortensen U.H."/>
            <person name="Andersen M.R."/>
            <person name="Baker S.E."/>
        </authorList>
    </citation>
    <scope>NUCLEOTIDE SEQUENCE [LARGE SCALE GENOMIC DNA]</scope>
    <source>
        <strain evidence="2 3">CBS 121057</strain>
    </source>
</reference>
<accession>A0A319EN93</accession>
<dbReference type="VEuPathDB" id="FungiDB:BO78DRAFT_413537"/>
<gene>
    <name evidence="2" type="ORF">BO78DRAFT_413537</name>
</gene>
<feature type="compositionally biased region" description="Polar residues" evidence="1">
    <location>
        <begin position="126"/>
        <end position="139"/>
    </location>
</feature>
<evidence type="ECO:0000256" key="1">
    <source>
        <dbReference type="SAM" id="MobiDB-lite"/>
    </source>
</evidence>
<keyword evidence="3" id="KW-1185">Reference proteome</keyword>
<evidence type="ECO:0000313" key="2">
    <source>
        <dbReference type="EMBL" id="PYI11726.1"/>
    </source>
</evidence>
<feature type="region of interest" description="Disordered" evidence="1">
    <location>
        <begin position="126"/>
        <end position="185"/>
    </location>
</feature>
<dbReference type="AlphaFoldDB" id="A0A319EN93"/>
<dbReference type="Proteomes" id="UP000248423">
    <property type="component" value="Unassembled WGS sequence"/>
</dbReference>
<dbReference type="OrthoDB" id="4498544at2759"/>
<dbReference type="EMBL" id="KZ826317">
    <property type="protein sequence ID" value="PYI11726.1"/>
    <property type="molecule type" value="Genomic_DNA"/>
</dbReference>
<dbReference type="STRING" id="1448318.A0A319EN93"/>
<proteinExistence type="predicted"/>
<organism evidence="2 3">
    <name type="scientific">Aspergillus sclerotiicarbonarius (strain CBS 121057 / IBT 28362)</name>
    <dbReference type="NCBI Taxonomy" id="1448318"/>
    <lineage>
        <taxon>Eukaryota</taxon>
        <taxon>Fungi</taxon>
        <taxon>Dikarya</taxon>
        <taxon>Ascomycota</taxon>
        <taxon>Pezizomycotina</taxon>
        <taxon>Eurotiomycetes</taxon>
        <taxon>Eurotiomycetidae</taxon>
        <taxon>Eurotiales</taxon>
        <taxon>Aspergillaceae</taxon>
        <taxon>Aspergillus</taxon>
        <taxon>Aspergillus subgen. Circumdati</taxon>
    </lineage>
</organism>